<evidence type="ECO:0000256" key="5">
    <source>
        <dbReference type="ARBA" id="ARBA00031668"/>
    </source>
</evidence>
<reference evidence="9" key="1">
    <citation type="submission" date="2014-01" db="EMBL/GenBank/DDBJ databases">
        <authorList>
            <person name="Aslett M."/>
        </authorList>
    </citation>
    <scope>NUCLEOTIDE SEQUENCE</scope>
</reference>
<dbReference type="Pfam" id="PF07716">
    <property type="entry name" value="bZIP_2"/>
    <property type="match status" value="1"/>
</dbReference>
<dbReference type="InterPro" id="IPR011047">
    <property type="entry name" value="Quinoprotein_ADH-like_sf"/>
</dbReference>
<dbReference type="CDD" id="cd14691">
    <property type="entry name" value="bZIP_XBP1"/>
    <property type="match status" value="1"/>
</dbReference>
<evidence type="ECO:0000259" key="8">
    <source>
        <dbReference type="PROSITE" id="PS50217"/>
    </source>
</evidence>
<dbReference type="InterPro" id="IPR004871">
    <property type="entry name" value="RSE1/DDB1/CPSF1_C"/>
</dbReference>
<dbReference type="SUPFAM" id="SSF57959">
    <property type="entry name" value="Leucine zipper domain"/>
    <property type="match status" value="1"/>
</dbReference>
<organism evidence="9 10">
    <name type="scientific">Trichuris trichiura</name>
    <name type="common">Whipworm</name>
    <name type="synonym">Trichocephalus trichiurus</name>
    <dbReference type="NCBI Taxonomy" id="36087"/>
    <lineage>
        <taxon>Eukaryota</taxon>
        <taxon>Metazoa</taxon>
        <taxon>Ecdysozoa</taxon>
        <taxon>Nematoda</taxon>
        <taxon>Enoplea</taxon>
        <taxon>Dorylaimia</taxon>
        <taxon>Trichinellida</taxon>
        <taxon>Trichuridae</taxon>
        <taxon>Trichuris</taxon>
    </lineage>
</organism>
<evidence type="ECO:0000256" key="6">
    <source>
        <dbReference type="RuleBase" id="RU368023"/>
    </source>
</evidence>
<keyword evidence="4 6" id="KW-0539">Nucleus</keyword>
<dbReference type="InterPro" id="IPR050358">
    <property type="entry name" value="RSE1/DDB1/CFT1"/>
</dbReference>
<dbReference type="EMBL" id="HG806327">
    <property type="protein sequence ID" value="CDW58400.1"/>
    <property type="molecule type" value="Genomic_DNA"/>
</dbReference>
<gene>
    <name evidence="9" type="ORF">TTRE_0000671001</name>
</gene>
<dbReference type="GO" id="GO:0005737">
    <property type="term" value="C:cytoplasm"/>
    <property type="evidence" value="ECO:0007669"/>
    <property type="project" value="UniProtKB-SubCell"/>
</dbReference>
<evidence type="ECO:0000256" key="2">
    <source>
        <dbReference type="ARBA" id="ARBA00007453"/>
    </source>
</evidence>
<dbReference type="GO" id="GO:0005634">
    <property type="term" value="C:nucleus"/>
    <property type="evidence" value="ECO:0007669"/>
    <property type="project" value="UniProtKB-SubCell"/>
</dbReference>
<feature type="coiled-coil region" evidence="7">
    <location>
        <begin position="39"/>
        <end position="66"/>
    </location>
</feature>
<dbReference type="Gene3D" id="2.130.10.10">
    <property type="entry name" value="YVTN repeat-like/Quinoprotein amine dehydrogenase"/>
    <property type="match status" value="3"/>
</dbReference>
<dbReference type="AlphaFoldDB" id="A0A077ZIH4"/>
<dbReference type="PROSITE" id="PS50217">
    <property type="entry name" value="BZIP"/>
    <property type="match status" value="1"/>
</dbReference>
<name>A0A077ZIH4_TRITR</name>
<dbReference type="InterPro" id="IPR004827">
    <property type="entry name" value="bZIP"/>
</dbReference>
<dbReference type="Proteomes" id="UP000030665">
    <property type="component" value="Unassembled WGS sequence"/>
</dbReference>
<dbReference type="Pfam" id="PF10433">
    <property type="entry name" value="Beta-prop_RSE1_1st"/>
    <property type="match status" value="1"/>
</dbReference>
<protein>
    <recommendedName>
        <fullName evidence="3 6">DNA damage-binding protein 1</fullName>
    </recommendedName>
    <alternativeName>
        <fullName evidence="5 6">Damage-specific DNA-binding protein 1</fullName>
    </alternativeName>
</protein>
<dbReference type="GO" id="GO:0003676">
    <property type="term" value="F:nucleic acid binding"/>
    <property type="evidence" value="ECO:0007669"/>
    <property type="project" value="InterPro"/>
</dbReference>
<comment type="subcellular location">
    <subcellularLocation>
        <location evidence="6">Cytoplasm</location>
    </subcellularLocation>
    <subcellularLocation>
        <location evidence="1 6">Nucleus</location>
    </subcellularLocation>
</comment>
<evidence type="ECO:0000313" key="10">
    <source>
        <dbReference type="Proteomes" id="UP000030665"/>
    </source>
</evidence>
<evidence type="ECO:0000256" key="1">
    <source>
        <dbReference type="ARBA" id="ARBA00004123"/>
    </source>
</evidence>
<dbReference type="GO" id="GO:0043161">
    <property type="term" value="P:proteasome-mediated ubiquitin-dependent protein catabolic process"/>
    <property type="evidence" value="ECO:0007669"/>
    <property type="project" value="UniProtKB-UniRule"/>
</dbReference>
<comment type="function">
    <text evidence="6">Plays a role in DNA repair. May be a component of an E3 ubiquitin-protein ligase which promotes histone ubiquitination in response to UV irradiation. Histone ubiquitination may be important for subsequent DNA repair.</text>
</comment>
<evidence type="ECO:0000256" key="3">
    <source>
        <dbReference type="ARBA" id="ARBA00014577"/>
    </source>
</evidence>
<dbReference type="SUPFAM" id="SSF50998">
    <property type="entry name" value="Quinoprotein alcohol dehydrogenase-like"/>
    <property type="match status" value="1"/>
</dbReference>
<dbReference type="Pfam" id="PF23726">
    <property type="entry name" value="Beta-prop_RSE1_2nd"/>
    <property type="match status" value="1"/>
</dbReference>
<comment type="pathway">
    <text evidence="6">Protein modification; protein ubiquitination.</text>
</comment>
<accession>A0A077ZIH4</accession>
<dbReference type="SMART" id="SM00338">
    <property type="entry name" value="BRLZ"/>
    <property type="match status" value="1"/>
</dbReference>
<evidence type="ECO:0000313" key="9">
    <source>
        <dbReference type="EMBL" id="CDW58400.1"/>
    </source>
</evidence>
<dbReference type="OrthoDB" id="20960at2759"/>
<keyword evidence="6" id="KW-0963">Cytoplasm</keyword>
<dbReference type="PROSITE" id="PS00036">
    <property type="entry name" value="BZIP_BASIC"/>
    <property type="match status" value="1"/>
</dbReference>
<proteinExistence type="inferred from homology"/>
<keyword evidence="10" id="KW-1185">Reference proteome</keyword>
<feature type="domain" description="BZIP" evidence="8">
    <location>
        <begin position="14"/>
        <end position="63"/>
    </location>
</feature>
<comment type="similarity">
    <text evidence="2 6">Belongs to the DDB1 family.</text>
</comment>
<evidence type="ECO:0000256" key="4">
    <source>
        <dbReference type="ARBA" id="ARBA00023242"/>
    </source>
</evidence>
<reference evidence="9" key="2">
    <citation type="submission" date="2014-03" db="EMBL/GenBank/DDBJ databases">
        <title>The whipworm genome and dual-species transcriptomics of an intimate host-pathogen interaction.</title>
        <authorList>
            <person name="Foth B.J."/>
            <person name="Tsai I.J."/>
            <person name="Reid A.J."/>
            <person name="Bancroft A.J."/>
            <person name="Nichol S."/>
            <person name="Tracey A."/>
            <person name="Holroyd N."/>
            <person name="Cotton J.A."/>
            <person name="Stanley E.J."/>
            <person name="Zarowiecki M."/>
            <person name="Liu J.Z."/>
            <person name="Huckvale T."/>
            <person name="Cooper P.J."/>
            <person name="Grencis R.K."/>
            <person name="Berriman M."/>
        </authorList>
    </citation>
    <scope>NUCLEOTIDE SEQUENCE [LARGE SCALE GENOMIC DNA]</scope>
</reference>
<keyword evidence="7" id="KW-0175">Coiled coil</keyword>
<dbReference type="Pfam" id="PF03178">
    <property type="entry name" value="CPSF_A"/>
    <property type="match status" value="1"/>
</dbReference>
<evidence type="ECO:0000256" key="7">
    <source>
        <dbReference type="SAM" id="Coils"/>
    </source>
</evidence>
<dbReference type="InterPro" id="IPR015943">
    <property type="entry name" value="WD40/YVTN_repeat-like_dom_sf"/>
</dbReference>
<dbReference type="GO" id="GO:0003700">
    <property type="term" value="F:DNA-binding transcription factor activity"/>
    <property type="evidence" value="ECO:0007669"/>
    <property type="project" value="InterPro"/>
</dbReference>
<dbReference type="STRING" id="36087.A0A077ZIH4"/>
<sequence length="1242" mass="138393">MPRKRARLTHLTPEQRDYRRKMRNRVAAQTARDRKKVAIAQLHETVMALEAEVHRLKCQNDQLATNYRIVLEENQLLRRQFIQSFDGMHSEISRIDATPFDPVEVETKPSTAIEPAALISAPLPKAQDAIEINQQQPSSWLSPVFEWADSLRSLKATVVHDHTYCAPESAFRLPVPSNTDSPFSSDLSYKSGDAMSSLDNSGEQKSLLFLFTSKCQVAVVDYVNNAFVTLDTYKVSNFCFRMAESETRVIDVTFLHSSQKPTIAYLYEDDQGCHLATLICDKLKGTIYESSPRLTCVEFDCALMFPIPKPVNGLIILGLESVVFSRNGATFSIKPECAFTPGLFCCFGIIEAGKMYVIGDTRGRIYSLSVGSAKNFDGLRMRYLCEVSRPQTLTYLGDGILFVGSRVSDSMLVRVPALCGDTTSQLSVLGSYPSLAPIVDLIQFSPDPLIEAPAYLACSGHGKDGSLRLIRGSIENRESARIPLSGAVQAWFVHYANTQPDGGLLIVSFVFGTKTYTLRNEQVEEVEIPTIPSCERTWLAMNYHCNDWSGLILVTTDRVRMMDVCRDGELLSEWSSLERTHIDVTAFSANTGHIVVCYGPQLFLLSCDNRELLLIAENTFPNDISCADISDFGGTEEIGAVGQWLEDSIILFRPVSMQMLATYSTQGVARSLQFCLMEDAPRLFVSTSDRYVVALLLTDQQSGEYKVEKTFGEFSDYPTLKCVKIRDKTAVIACCSQPFILYRRKKRLTTTRVLVGPTSSVSTINTGTFPDSFLFCLKDSLSVISIVELSSVHCRKIALGETPVRLSHQVETRTFAVCTEKEVPSWTAKTSNSAPTSISNTAKQELVANPFRKHMIKAEVQVNTREEAKRQNHFLVFDQDSCEALVCYKMSPNEKCCSVLSCQLANDPNVYYIVGTALIIRSEREASVGRLLVFKVKRDLECAKDGRDTNMDLVHEKTVNGAPYSMVEFNKKLLVAVNNVVLLFEWVLRNKKHSLQLECFCTCSVAMIQLRKLSPSSVLGGDFIEALVLFIYKPAESTLEGHDIDYHTDWLTGIGAVSPNVFLSADVAYNLYIADVTDETENGGKFPVQYNGFHIGQYVNVFCPRNMNFAMSSEIVNGSAALYATAEGSVGTVCLLTPRYFSLFKTLELAIMMACSNFGVFDHSYFRRAVELNKWETDTSCCSKIVDGNVIARLLDLPAEQKNTILRQAVDLTNEVYAPSGFSFDCDSVEHVVENMFSTISN</sequence>
<dbReference type="InterPro" id="IPR058543">
    <property type="entry name" value="Beta-prop_RSE1/DDB1/CPSF1_2nd"/>
</dbReference>
<dbReference type="InterPro" id="IPR018846">
    <property type="entry name" value="Beta-prop_RSE1/DDB1/CPSF1_1st"/>
</dbReference>
<dbReference type="Gene3D" id="1.20.5.170">
    <property type="match status" value="1"/>
</dbReference>
<dbReference type="PANTHER" id="PTHR10644">
    <property type="entry name" value="DNA REPAIR/RNA PROCESSING CPSF FAMILY"/>
    <property type="match status" value="1"/>
</dbReference>
<dbReference type="InterPro" id="IPR046347">
    <property type="entry name" value="bZIP_sf"/>
</dbReference>